<dbReference type="RefSeq" id="WP_302118811.1">
    <property type="nucleotide sequence ID" value="NZ_SJPU01000002.1"/>
</dbReference>
<reference evidence="2 3" key="1">
    <citation type="journal article" date="2020" name="Antonie Van Leeuwenhoek">
        <title>Rhodopirellula heiligendammensis sp. nov., Rhodopirellula pilleata sp. nov., and Rhodopirellula solitaria sp. nov. isolated from natural or artificial marine surfaces in Northern Germany and California, USA, and emended description of the genus Rhodopirellula.</title>
        <authorList>
            <person name="Kallscheuer N."/>
            <person name="Wiegand S."/>
            <person name="Jogler M."/>
            <person name="Boedeker C."/>
            <person name="Peeters S.H."/>
            <person name="Rast P."/>
            <person name="Heuer A."/>
            <person name="Jetten M.S.M."/>
            <person name="Rohde M."/>
            <person name="Jogler C."/>
        </authorList>
    </citation>
    <scope>NUCLEOTIDE SEQUENCE [LARGE SCALE GENOMIC DNA]</scope>
    <source>
        <strain evidence="2 3">Poly21</strain>
    </source>
</reference>
<evidence type="ECO:0000256" key="1">
    <source>
        <dbReference type="SAM" id="MobiDB-lite"/>
    </source>
</evidence>
<name>A0A5C6BTL1_9BACT</name>
<accession>A0A5C6BTL1</accession>
<sequence>MEHRPAQVLRLAEEAFAMTGSWVVFYRTLLAPGGVVDQLYETPEARRYFETTREFAELLEMVTAIRSQDDSSSGTHEPTRMITIRVPRSLHAATIRESEELELSINAYCVTKLLQPANPRFTPLELGKRRGRRPGPQLTLTKSKVKSKTRRSKT</sequence>
<organism evidence="2 3">
    <name type="scientific">Allorhodopirellula heiligendammensis</name>
    <dbReference type="NCBI Taxonomy" id="2714739"/>
    <lineage>
        <taxon>Bacteria</taxon>
        <taxon>Pseudomonadati</taxon>
        <taxon>Planctomycetota</taxon>
        <taxon>Planctomycetia</taxon>
        <taxon>Pirellulales</taxon>
        <taxon>Pirellulaceae</taxon>
        <taxon>Allorhodopirellula</taxon>
    </lineage>
</organism>
<gene>
    <name evidence="2" type="ORF">Poly21_27570</name>
</gene>
<feature type="compositionally biased region" description="Basic residues" evidence="1">
    <location>
        <begin position="143"/>
        <end position="154"/>
    </location>
</feature>
<evidence type="ECO:0000313" key="3">
    <source>
        <dbReference type="Proteomes" id="UP000319908"/>
    </source>
</evidence>
<keyword evidence="3" id="KW-1185">Reference proteome</keyword>
<evidence type="ECO:0008006" key="4">
    <source>
        <dbReference type="Google" id="ProtNLM"/>
    </source>
</evidence>
<dbReference type="EMBL" id="SJPU01000002">
    <property type="protein sequence ID" value="TWU15560.1"/>
    <property type="molecule type" value="Genomic_DNA"/>
</dbReference>
<feature type="region of interest" description="Disordered" evidence="1">
    <location>
        <begin position="121"/>
        <end position="154"/>
    </location>
</feature>
<dbReference type="Proteomes" id="UP000319908">
    <property type="component" value="Unassembled WGS sequence"/>
</dbReference>
<proteinExistence type="predicted"/>
<protein>
    <recommendedName>
        <fullName evidence="4">HicB family protein</fullName>
    </recommendedName>
</protein>
<evidence type="ECO:0000313" key="2">
    <source>
        <dbReference type="EMBL" id="TWU15560.1"/>
    </source>
</evidence>
<comment type="caution">
    <text evidence="2">The sequence shown here is derived from an EMBL/GenBank/DDBJ whole genome shotgun (WGS) entry which is preliminary data.</text>
</comment>
<dbReference type="AlphaFoldDB" id="A0A5C6BTL1"/>